<comment type="caution">
    <text evidence="2">The sequence shown here is derived from an EMBL/GenBank/DDBJ whole genome shotgun (WGS) entry which is preliminary data.</text>
</comment>
<dbReference type="EMBL" id="PVLF01000004">
    <property type="protein sequence ID" value="PRH83018.1"/>
    <property type="molecule type" value="Genomic_DNA"/>
</dbReference>
<evidence type="ECO:0008006" key="4">
    <source>
        <dbReference type="Google" id="ProtNLM"/>
    </source>
</evidence>
<evidence type="ECO:0000256" key="1">
    <source>
        <dbReference type="SAM" id="SignalP"/>
    </source>
</evidence>
<feature type="chain" id="PRO_5015146513" description="Peptidase M61 catalytic domain-containing protein" evidence="1">
    <location>
        <begin position="27"/>
        <end position="413"/>
    </location>
</feature>
<proteinExistence type="predicted"/>
<gene>
    <name evidence="2" type="ORF">C6N40_05090</name>
</gene>
<dbReference type="AlphaFoldDB" id="A0A2P6MAL1"/>
<dbReference type="RefSeq" id="WP_106989925.1">
    <property type="nucleotide sequence ID" value="NZ_KZ679086.1"/>
</dbReference>
<protein>
    <recommendedName>
        <fullName evidence="4">Peptidase M61 catalytic domain-containing protein</fullName>
    </recommendedName>
</protein>
<dbReference type="Proteomes" id="UP000241736">
    <property type="component" value="Unassembled WGS sequence"/>
</dbReference>
<keyword evidence="1" id="KW-0732">Signal</keyword>
<sequence>MAMNPTKHLLAALALACLLLPALAHAARTEYDVDYLVRFQPEQGQATVSIRLTPGSGEVRRMRLTMPEDRYPGVSGDGEVVRKGDIVTWTPPRGEPARLRYTYRIDKQRRDGGYDARITGDWVIVRGDHLVPPAAVAATPGADSRARLRFQMPKGWTNVDTPFKRSRDGRSFVVVNPERRFDRPTGWIIAGQVGTRRELFEQIEISVAGPKGDVVRRNDMLAFFNGLVPEFEQAWGKLPPKLLIVSAGDPMWRGGLSGPRSMFLHADRPLISENGTSTLVHEMFHVFTRIRGAEGDDWIAEGLAEFYSIELMRRANLLSDSRADKAQEWMAGHGRSVRTLDSNRSSGPRTARAVQLLRELDAELREGTDGERSLDDVVKALIKVREVSREDLREQAAKLLGRPSEVLQTPLLD</sequence>
<organism evidence="2 3">
    <name type="scientific">Arenimonas caeni</name>
    <dbReference type="NCBI Taxonomy" id="2058085"/>
    <lineage>
        <taxon>Bacteria</taxon>
        <taxon>Pseudomonadati</taxon>
        <taxon>Pseudomonadota</taxon>
        <taxon>Gammaproteobacteria</taxon>
        <taxon>Lysobacterales</taxon>
        <taxon>Lysobacteraceae</taxon>
        <taxon>Arenimonas</taxon>
    </lineage>
</organism>
<evidence type="ECO:0000313" key="2">
    <source>
        <dbReference type="EMBL" id="PRH83018.1"/>
    </source>
</evidence>
<feature type="signal peptide" evidence="1">
    <location>
        <begin position="1"/>
        <end position="26"/>
    </location>
</feature>
<reference evidence="2 3" key="1">
    <citation type="submission" date="2018-03" db="EMBL/GenBank/DDBJ databases">
        <title>Arenimonas caeni sp. nov., isolated from activated sludge.</title>
        <authorList>
            <person name="Liu H."/>
        </authorList>
    </citation>
    <scope>NUCLEOTIDE SEQUENCE [LARGE SCALE GENOMIC DNA]</scope>
    <source>
        <strain evidence="3">z29</strain>
    </source>
</reference>
<accession>A0A2P6MAL1</accession>
<keyword evidence="3" id="KW-1185">Reference proteome</keyword>
<dbReference type="OrthoDB" id="6382779at2"/>
<evidence type="ECO:0000313" key="3">
    <source>
        <dbReference type="Proteomes" id="UP000241736"/>
    </source>
</evidence>
<name>A0A2P6MAL1_9GAMM</name>